<comment type="caution">
    <text evidence="1">The sequence shown here is derived from an EMBL/GenBank/DDBJ whole genome shotgun (WGS) entry which is preliminary data.</text>
</comment>
<organism evidence="1 2">
    <name type="scientific">Periplaneta americana</name>
    <name type="common">American cockroach</name>
    <name type="synonym">Blatta americana</name>
    <dbReference type="NCBI Taxonomy" id="6978"/>
    <lineage>
        <taxon>Eukaryota</taxon>
        <taxon>Metazoa</taxon>
        <taxon>Ecdysozoa</taxon>
        <taxon>Arthropoda</taxon>
        <taxon>Hexapoda</taxon>
        <taxon>Insecta</taxon>
        <taxon>Pterygota</taxon>
        <taxon>Neoptera</taxon>
        <taxon>Polyneoptera</taxon>
        <taxon>Dictyoptera</taxon>
        <taxon>Blattodea</taxon>
        <taxon>Blattoidea</taxon>
        <taxon>Blattidae</taxon>
        <taxon>Blattinae</taxon>
        <taxon>Periplaneta</taxon>
    </lineage>
</organism>
<proteinExistence type="predicted"/>
<protein>
    <submittedName>
        <fullName evidence="1">Uncharacterized protein</fullName>
    </submittedName>
</protein>
<gene>
    <name evidence="1" type="ORF">ANN_01272</name>
</gene>
<dbReference type="Proteomes" id="UP001148838">
    <property type="component" value="Unassembled WGS sequence"/>
</dbReference>
<reference evidence="1 2" key="1">
    <citation type="journal article" date="2022" name="Allergy">
        <title>Genome assembly and annotation of Periplaneta americana reveal a comprehensive cockroach allergen profile.</title>
        <authorList>
            <person name="Wang L."/>
            <person name="Xiong Q."/>
            <person name="Saelim N."/>
            <person name="Wang L."/>
            <person name="Nong W."/>
            <person name="Wan A.T."/>
            <person name="Shi M."/>
            <person name="Liu X."/>
            <person name="Cao Q."/>
            <person name="Hui J.H.L."/>
            <person name="Sookrung N."/>
            <person name="Leung T.F."/>
            <person name="Tungtrongchitr A."/>
            <person name="Tsui S.K.W."/>
        </authorList>
    </citation>
    <scope>NUCLEOTIDE SEQUENCE [LARGE SCALE GENOMIC DNA]</scope>
    <source>
        <strain evidence="1">PWHHKU_190912</strain>
    </source>
</reference>
<name>A0ABQ8TVI9_PERAM</name>
<evidence type="ECO:0000313" key="1">
    <source>
        <dbReference type="EMBL" id="KAJ4449866.1"/>
    </source>
</evidence>
<dbReference type="EMBL" id="JAJSOF020000003">
    <property type="protein sequence ID" value="KAJ4449866.1"/>
    <property type="molecule type" value="Genomic_DNA"/>
</dbReference>
<accession>A0ABQ8TVI9</accession>
<evidence type="ECO:0000313" key="2">
    <source>
        <dbReference type="Proteomes" id="UP001148838"/>
    </source>
</evidence>
<sequence>MSQDRSTSGPPKLLALSTGLRGLYSSEDGQILQRNPGQTFTGEDFPLGPLREPWEGGCRSRSSIWTLWLKPDNCGWQIADVRCIAGDTILRYTINRCSQTVYCTQGHAPETLASAIALTEYHPRTSTWILVLLYLPNENWSFHYFLNLCVLLFNDSERGIVVYCYYSEGKHAVKFYSELELLSAA</sequence>
<keyword evidence="2" id="KW-1185">Reference proteome</keyword>